<dbReference type="InterPro" id="IPR014710">
    <property type="entry name" value="RmlC-like_jellyroll"/>
</dbReference>
<evidence type="ECO:0000256" key="5">
    <source>
        <dbReference type="ARBA" id="ARBA00022723"/>
    </source>
</evidence>
<dbReference type="InterPro" id="IPR016305">
    <property type="entry name" value="Mannose-6-P_Isomerase"/>
</dbReference>
<name>A0A6J7N3Z6_9ZZZZ</name>
<dbReference type="GO" id="GO:0005829">
    <property type="term" value="C:cytosol"/>
    <property type="evidence" value="ECO:0007669"/>
    <property type="project" value="TreeGrafter"/>
</dbReference>
<feature type="compositionally biased region" description="Polar residues" evidence="8">
    <location>
        <begin position="335"/>
        <end position="345"/>
    </location>
</feature>
<evidence type="ECO:0000256" key="3">
    <source>
        <dbReference type="ARBA" id="ARBA00010772"/>
    </source>
</evidence>
<evidence type="ECO:0000256" key="7">
    <source>
        <dbReference type="ARBA" id="ARBA00023235"/>
    </source>
</evidence>
<accession>A0A6J7N3Z6</accession>
<feature type="region of interest" description="Disordered" evidence="8">
    <location>
        <begin position="324"/>
        <end position="358"/>
    </location>
</feature>
<gene>
    <name evidence="10" type="ORF">UFOPK3957_00859</name>
</gene>
<dbReference type="PRINTS" id="PR00714">
    <property type="entry name" value="MAN6PISMRASE"/>
</dbReference>
<keyword evidence="6" id="KW-0862">Zinc</keyword>
<dbReference type="InterPro" id="IPR011051">
    <property type="entry name" value="RmlC_Cupin_sf"/>
</dbReference>
<dbReference type="Gene3D" id="1.10.441.10">
    <property type="entry name" value="Phosphomannose Isomerase, domain 2"/>
    <property type="match status" value="1"/>
</dbReference>
<evidence type="ECO:0000259" key="9">
    <source>
        <dbReference type="Pfam" id="PF20511"/>
    </source>
</evidence>
<dbReference type="AlphaFoldDB" id="A0A6J7N3Z6"/>
<comment type="catalytic activity">
    <reaction evidence="1">
        <text>D-mannose 6-phosphate = D-fructose 6-phosphate</text>
        <dbReference type="Rhea" id="RHEA:12356"/>
        <dbReference type="ChEBI" id="CHEBI:58735"/>
        <dbReference type="ChEBI" id="CHEBI:61527"/>
        <dbReference type="EC" id="5.3.1.8"/>
    </reaction>
</comment>
<comment type="similarity">
    <text evidence="3">Belongs to the mannose-6-phosphate isomerase type 1 family.</text>
</comment>
<dbReference type="GO" id="GO:0009298">
    <property type="term" value="P:GDP-mannose biosynthetic process"/>
    <property type="evidence" value="ECO:0007669"/>
    <property type="project" value="InterPro"/>
</dbReference>
<evidence type="ECO:0000256" key="4">
    <source>
        <dbReference type="ARBA" id="ARBA00011956"/>
    </source>
</evidence>
<evidence type="ECO:0000256" key="8">
    <source>
        <dbReference type="SAM" id="MobiDB-lite"/>
    </source>
</evidence>
<dbReference type="EC" id="5.3.1.8" evidence="4"/>
<dbReference type="Pfam" id="PF20511">
    <property type="entry name" value="PMI_typeI_cat"/>
    <property type="match status" value="1"/>
</dbReference>
<dbReference type="InterPro" id="IPR046457">
    <property type="entry name" value="PMI_typeI_cat"/>
</dbReference>
<dbReference type="CDD" id="cd07011">
    <property type="entry name" value="cupin_PMI_type_I_N"/>
    <property type="match status" value="1"/>
</dbReference>
<dbReference type="GO" id="GO:0005975">
    <property type="term" value="P:carbohydrate metabolic process"/>
    <property type="evidence" value="ECO:0007669"/>
    <property type="project" value="InterPro"/>
</dbReference>
<dbReference type="GO" id="GO:0008270">
    <property type="term" value="F:zinc ion binding"/>
    <property type="evidence" value="ECO:0007669"/>
    <property type="project" value="InterPro"/>
</dbReference>
<dbReference type="EMBL" id="CAFBOM010000130">
    <property type="protein sequence ID" value="CAB4988101.1"/>
    <property type="molecule type" value="Genomic_DNA"/>
</dbReference>
<comment type="cofactor">
    <cofactor evidence="2">
        <name>Zn(2+)</name>
        <dbReference type="ChEBI" id="CHEBI:29105"/>
    </cofactor>
</comment>
<dbReference type="InterPro" id="IPR001250">
    <property type="entry name" value="Man6P_Isoase-1"/>
</dbReference>
<evidence type="ECO:0000256" key="1">
    <source>
        <dbReference type="ARBA" id="ARBA00000757"/>
    </source>
</evidence>
<sequence>MVTVIGGVVKDYEWGIIDGLAPWCGGATGRPQAELWFGAHPSGPSPVLSAEDAALPHSADSVRCDANGVASRSPAVMHAASLLDAGGVPLLVKLLAAAQPLSVQVHPRAKLADDWWEAQQAPGAEQILADANEKTELLVALSEFEAFVGWRPLAEAISILSGIPGARDAVRLLTLGDRPSAIRSLLALDDRTESVSLLPLAAKAAGLAPADCAAFEMVVRVYPGDRGALLTALLAHVSLSPGSAVFVPAGVPHSYIHGLGLEVMTTSDNVLRLGLTPKPIFVSEALDALDDTAVPQVIHVEIGEAIRPVGAPFEVRLVGARSAGNDADAQRSTDEGSTIGQSRGPRSSDSRDSAATGHLPTGRFRLCLAIEGSATVTTDDGTVSLGQGTAAVLVAAEPTATVSTTGLVALVLDRGASL</sequence>
<evidence type="ECO:0000256" key="2">
    <source>
        <dbReference type="ARBA" id="ARBA00001947"/>
    </source>
</evidence>
<keyword evidence="5" id="KW-0479">Metal-binding</keyword>
<dbReference type="NCBIfam" id="TIGR00218">
    <property type="entry name" value="manA"/>
    <property type="match status" value="1"/>
</dbReference>
<evidence type="ECO:0000256" key="6">
    <source>
        <dbReference type="ARBA" id="ARBA00022833"/>
    </source>
</evidence>
<dbReference type="GO" id="GO:0004476">
    <property type="term" value="F:mannose-6-phosphate isomerase activity"/>
    <property type="evidence" value="ECO:0007669"/>
    <property type="project" value="UniProtKB-EC"/>
</dbReference>
<evidence type="ECO:0000313" key="10">
    <source>
        <dbReference type="EMBL" id="CAB4988101.1"/>
    </source>
</evidence>
<dbReference type="PANTHER" id="PTHR10309">
    <property type="entry name" value="MANNOSE-6-PHOSPHATE ISOMERASE"/>
    <property type="match status" value="1"/>
</dbReference>
<feature type="domain" description="Phosphomannose isomerase type I catalytic" evidence="9">
    <location>
        <begin position="28"/>
        <end position="153"/>
    </location>
</feature>
<keyword evidence="7" id="KW-0413">Isomerase</keyword>
<reference evidence="10" key="1">
    <citation type="submission" date="2020-05" db="EMBL/GenBank/DDBJ databases">
        <authorList>
            <person name="Chiriac C."/>
            <person name="Salcher M."/>
            <person name="Ghai R."/>
            <person name="Kavagutti S V."/>
        </authorList>
    </citation>
    <scope>NUCLEOTIDE SEQUENCE</scope>
</reference>
<organism evidence="10">
    <name type="scientific">freshwater metagenome</name>
    <dbReference type="NCBI Taxonomy" id="449393"/>
    <lineage>
        <taxon>unclassified sequences</taxon>
        <taxon>metagenomes</taxon>
        <taxon>ecological metagenomes</taxon>
    </lineage>
</organism>
<dbReference type="SUPFAM" id="SSF51182">
    <property type="entry name" value="RmlC-like cupins"/>
    <property type="match status" value="2"/>
</dbReference>
<protein>
    <recommendedName>
        <fullName evidence="4">mannose-6-phosphate isomerase</fullName>
        <ecNumber evidence="4">5.3.1.8</ecNumber>
    </recommendedName>
</protein>
<dbReference type="PANTHER" id="PTHR10309:SF0">
    <property type="entry name" value="MANNOSE-6-PHOSPHATE ISOMERASE"/>
    <property type="match status" value="1"/>
</dbReference>
<proteinExistence type="inferred from homology"/>
<dbReference type="Gene3D" id="2.60.120.10">
    <property type="entry name" value="Jelly Rolls"/>
    <property type="match status" value="2"/>
</dbReference>